<evidence type="ECO:0000313" key="1">
    <source>
        <dbReference type="EMBL" id="UUV22332.1"/>
    </source>
</evidence>
<sequence>MNHLKKVNLYSQKDLPPCIKKKVMKKIALMKQNHKIKSKKSPE</sequence>
<keyword evidence="2" id="KW-1185">Reference proteome</keyword>
<dbReference type="RefSeq" id="WP_257500249.1">
    <property type="nucleotide sequence ID" value="NZ_CP102382.1"/>
</dbReference>
<protein>
    <submittedName>
        <fullName evidence="1">Uncharacterized protein</fullName>
    </submittedName>
</protein>
<evidence type="ECO:0000313" key="2">
    <source>
        <dbReference type="Proteomes" id="UP001317001"/>
    </source>
</evidence>
<dbReference type="EMBL" id="CP102382">
    <property type="protein sequence ID" value="UUV22332.1"/>
    <property type="molecule type" value="Genomic_DNA"/>
</dbReference>
<proteinExistence type="predicted"/>
<dbReference type="Proteomes" id="UP001317001">
    <property type="component" value="Chromosome"/>
</dbReference>
<organism evidence="1 2">
    <name type="scientific">Paenimyroides aestuarii</name>
    <dbReference type="NCBI Taxonomy" id="2968490"/>
    <lineage>
        <taxon>Bacteria</taxon>
        <taxon>Pseudomonadati</taxon>
        <taxon>Bacteroidota</taxon>
        <taxon>Flavobacteriia</taxon>
        <taxon>Flavobacteriales</taxon>
        <taxon>Flavobacteriaceae</taxon>
        <taxon>Paenimyroides</taxon>
    </lineage>
</organism>
<name>A0ABY5NVD3_9FLAO</name>
<reference evidence="1 2" key="1">
    <citation type="submission" date="2022-08" db="EMBL/GenBank/DDBJ databases">
        <title>Myroides zhujiangensis sp. nov., a novel bacterium isolated from sediment in the Pearl River Estuary.</title>
        <authorList>
            <person name="Cui L."/>
        </authorList>
    </citation>
    <scope>NUCLEOTIDE SEQUENCE [LARGE SCALE GENOMIC DNA]</scope>
    <source>
        <strain evidence="1 2">SCSIO 72103</strain>
    </source>
</reference>
<gene>
    <name evidence="1" type="ORF">NPX36_04655</name>
</gene>
<accession>A0ABY5NVD3</accession>